<evidence type="ECO:0000256" key="1">
    <source>
        <dbReference type="SAM" id="Coils"/>
    </source>
</evidence>
<feature type="region of interest" description="Disordered" evidence="2">
    <location>
        <begin position="1"/>
        <end position="20"/>
    </location>
</feature>
<proteinExistence type="predicted"/>
<evidence type="ECO:0000256" key="2">
    <source>
        <dbReference type="SAM" id="MobiDB-lite"/>
    </source>
</evidence>
<feature type="non-terminal residue" evidence="3">
    <location>
        <position position="461"/>
    </location>
</feature>
<protein>
    <submittedName>
        <fullName evidence="3">Uncharacterized protein</fullName>
    </submittedName>
</protein>
<feature type="coiled-coil region" evidence="1">
    <location>
        <begin position="327"/>
        <end position="445"/>
    </location>
</feature>
<feature type="coiled-coil region" evidence="1">
    <location>
        <begin position="125"/>
        <end position="159"/>
    </location>
</feature>
<feature type="coiled-coil region" evidence="1">
    <location>
        <begin position="263"/>
        <end position="298"/>
    </location>
</feature>
<feature type="compositionally biased region" description="Polar residues" evidence="2">
    <location>
        <begin position="60"/>
        <end position="74"/>
    </location>
</feature>
<organism evidence="3">
    <name type="scientific">Aphanomyces stellatus</name>
    <dbReference type="NCBI Taxonomy" id="120398"/>
    <lineage>
        <taxon>Eukaryota</taxon>
        <taxon>Sar</taxon>
        <taxon>Stramenopiles</taxon>
        <taxon>Oomycota</taxon>
        <taxon>Saprolegniomycetes</taxon>
        <taxon>Saprolegniales</taxon>
        <taxon>Verrucalvaceae</taxon>
        <taxon>Aphanomyces</taxon>
    </lineage>
</organism>
<keyword evidence="1" id="KW-0175">Coiled coil</keyword>
<evidence type="ECO:0000313" key="3">
    <source>
        <dbReference type="EMBL" id="KAF0697473.1"/>
    </source>
</evidence>
<comment type="caution">
    <text evidence="3">The sequence shown here is derived from an EMBL/GenBank/DDBJ whole genome shotgun (WGS) entry which is preliminary data.</text>
</comment>
<dbReference type="Gene3D" id="1.10.287.1490">
    <property type="match status" value="1"/>
</dbReference>
<accession>A0A6A4YMR7</accession>
<reference evidence="3" key="1">
    <citation type="submission" date="2019-06" db="EMBL/GenBank/DDBJ databases">
        <title>Genomics analysis of Aphanomyces spp. identifies a new class of oomycete effector associated with host adaptation.</title>
        <authorList>
            <person name="Gaulin E."/>
        </authorList>
    </citation>
    <scope>NUCLEOTIDE SEQUENCE</scope>
    <source>
        <strain evidence="3">CBS 578.67</strain>
    </source>
</reference>
<dbReference type="OrthoDB" id="2130750at2759"/>
<dbReference type="EMBL" id="VJMH01005316">
    <property type="protein sequence ID" value="KAF0697473.1"/>
    <property type="molecule type" value="Genomic_DNA"/>
</dbReference>
<name>A0A6A4YMR7_9STRA</name>
<feature type="coiled-coil region" evidence="1">
    <location>
        <begin position="198"/>
        <end position="239"/>
    </location>
</feature>
<sequence>MVRSSEPSPEPQPMMGHQHAVEQKSLLEALSNQVELLQQRDVHHNTELERLRRLVGEAAATTQAPHGSTYQSPPKGSIRSDHIDEIEALRREKRDLQLHNCELEVQIQDAAQSIEGFSSAIEKLEEGYKTKEETWKRQIADLQRESDGLARTNRQLQSQCTKAECDVAAKDRALADMRVQFDAFKVQAVEQTQDRRVLESTQDTLRATQMALEQAEELNRKLSTQLASLQTKHADALQELGTKARQVGQMETANRPQGQSVLVKTLRDEVRLLKGKLEEQFRDEKAQLVQRVQALEGQVVSTQAALRQKDDAIRNLQRDVDARDAAATRADDTKRALDAKVERMERELATAHADLRQLEACRGFLGDNIELGFKELLQLDHETDALERKLAAATASIETLTLERDTLRHDATRAADAADHLRRQVDDATRELKAAQAAYSQSRAEAARLPALEAQVHDWSQ</sequence>
<feature type="region of interest" description="Disordered" evidence="2">
    <location>
        <begin position="60"/>
        <end position="79"/>
    </location>
</feature>
<dbReference type="AlphaFoldDB" id="A0A6A4YMR7"/>
<gene>
    <name evidence="3" type="ORF">As57867_011812</name>
</gene>